<evidence type="ECO:0000256" key="5">
    <source>
        <dbReference type="SAM" id="MobiDB-lite"/>
    </source>
</evidence>
<evidence type="ECO:0000259" key="9">
    <source>
        <dbReference type="Pfam" id="PF07732"/>
    </source>
</evidence>
<dbReference type="CDD" id="cd04206">
    <property type="entry name" value="CuRO_1_LCC_like"/>
    <property type="match status" value="1"/>
</dbReference>
<dbReference type="GO" id="GO:0005507">
    <property type="term" value="F:copper ion binding"/>
    <property type="evidence" value="ECO:0007669"/>
    <property type="project" value="InterPro"/>
</dbReference>
<sequence>MQALSGVLLLLLTIQYVLAGKRRFELNIEPTQLNPDCFNQSYASLTINGQYPGPTLRMVKNDKIEVLVKNSPKNNVTTSIHFHGIYQLGSNSADGVAGITQLPIEPGQEFLHEFQIINQTGTFYYHAHVGVQDDTVQGSLIVYETEEALAQAEKEMLSDGTSKIREGPYEYDEERILHWSEWWHQSVYDREDFYTGSKFTGDGGPDSFLLNGQSVYNSHSVSDQCRGFPVIDLKPNRVYRLRFIGALTFRMLGIMIPHHNMTLIELDSEYVQPLYVDHVELVPGRRISVLLKTGNYTDGTLFPITSYYKWKLQNSDTYTPNGYGFIRYVSDDYHASEIKIAKKPDQLPKTIDRDSAGWVLKDVRPYVSGDPAILSAKPTRTLTLAMRQRHLPDNTTRFENNGRIHQGWGTKTMSLLDQIELDPDFGELSPLDGFSVKHQTYPMNVGDIIDIVFQNMRNPTGDCVAHPWHTHGHAHYLMAEGKGKYVHARDKDIVTFQDPIKQDVSMQYPDEGKGPEHCGWTKIRLHVDNPGVWAVHCHITAHMLQGKIVVFEISPKLAVVPEEESDVRDSKTADESEEDDIKDIGSTEDPKDNEAPIDSSTDTKDTISNESEEPKTPEDMKSDEGTEDTDGDAQEANNSIENQDI</sequence>
<dbReference type="SUPFAM" id="SSF49503">
    <property type="entry name" value="Cupredoxins"/>
    <property type="match status" value="3"/>
</dbReference>
<evidence type="ECO:0000256" key="3">
    <source>
        <dbReference type="ARBA" id="ARBA00023002"/>
    </source>
</evidence>
<dbReference type="Pfam" id="PF07731">
    <property type="entry name" value="Cu-oxidase_2"/>
    <property type="match status" value="1"/>
</dbReference>
<dbReference type="InterPro" id="IPR045087">
    <property type="entry name" value="Cu-oxidase_fam"/>
</dbReference>
<keyword evidence="11" id="KW-1185">Reference proteome</keyword>
<feature type="compositionally biased region" description="Polar residues" evidence="5">
    <location>
        <begin position="635"/>
        <end position="645"/>
    </location>
</feature>
<evidence type="ECO:0000256" key="6">
    <source>
        <dbReference type="SAM" id="SignalP"/>
    </source>
</evidence>
<dbReference type="Gene3D" id="2.60.40.420">
    <property type="entry name" value="Cupredoxins - blue copper proteins"/>
    <property type="match status" value="3"/>
</dbReference>
<comment type="similarity">
    <text evidence="1">Belongs to the multicopper oxidase family.</text>
</comment>
<evidence type="ECO:0000256" key="4">
    <source>
        <dbReference type="ARBA" id="ARBA00023008"/>
    </source>
</evidence>
<keyword evidence="4" id="KW-0186">Copper</keyword>
<organism evidence="10 11">
    <name type="scientific">Rhizopus stolonifer</name>
    <name type="common">Rhizopus nigricans</name>
    <dbReference type="NCBI Taxonomy" id="4846"/>
    <lineage>
        <taxon>Eukaryota</taxon>
        <taxon>Fungi</taxon>
        <taxon>Fungi incertae sedis</taxon>
        <taxon>Mucoromycota</taxon>
        <taxon>Mucoromycotina</taxon>
        <taxon>Mucoromycetes</taxon>
        <taxon>Mucorales</taxon>
        <taxon>Mucorineae</taxon>
        <taxon>Rhizopodaceae</taxon>
        <taxon>Rhizopus</taxon>
    </lineage>
</organism>
<dbReference type="Pfam" id="PF00394">
    <property type="entry name" value="Cu-oxidase"/>
    <property type="match status" value="1"/>
</dbReference>
<evidence type="ECO:0000259" key="7">
    <source>
        <dbReference type="Pfam" id="PF00394"/>
    </source>
</evidence>
<keyword evidence="3" id="KW-0560">Oxidoreductase</keyword>
<dbReference type="STRING" id="4846.A0A367K7R1"/>
<dbReference type="OrthoDB" id="2121828at2759"/>
<evidence type="ECO:0000313" key="10">
    <source>
        <dbReference type="EMBL" id="RCH98292.1"/>
    </source>
</evidence>
<accession>A0A367K7R1</accession>
<name>A0A367K7R1_RHIST</name>
<reference evidence="10 11" key="1">
    <citation type="journal article" date="2018" name="G3 (Bethesda)">
        <title>Phylogenetic and Phylogenomic Definition of Rhizopus Species.</title>
        <authorList>
            <person name="Gryganskyi A.P."/>
            <person name="Golan J."/>
            <person name="Dolatabadi S."/>
            <person name="Mondo S."/>
            <person name="Robb S."/>
            <person name="Idnurm A."/>
            <person name="Muszewska A."/>
            <person name="Steczkiewicz K."/>
            <person name="Masonjones S."/>
            <person name="Liao H.L."/>
            <person name="Gajdeczka M.T."/>
            <person name="Anike F."/>
            <person name="Vuek A."/>
            <person name="Anishchenko I.M."/>
            <person name="Voigt K."/>
            <person name="de Hoog G.S."/>
            <person name="Smith M.E."/>
            <person name="Heitman J."/>
            <person name="Vilgalys R."/>
            <person name="Stajich J.E."/>
        </authorList>
    </citation>
    <scope>NUCLEOTIDE SEQUENCE [LARGE SCALE GENOMIC DNA]</scope>
    <source>
        <strain evidence="10 11">LSU 92-RS-03</strain>
    </source>
</reference>
<dbReference type="InterPro" id="IPR008972">
    <property type="entry name" value="Cupredoxin"/>
</dbReference>
<evidence type="ECO:0000256" key="2">
    <source>
        <dbReference type="ARBA" id="ARBA00022723"/>
    </source>
</evidence>
<dbReference type="EMBL" id="PJQM01002084">
    <property type="protein sequence ID" value="RCH98292.1"/>
    <property type="molecule type" value="Genomic_DNA"/>
</dbReference>
<dbReference type="InterPro" id="IPR001117">
    <property type="entry name" value="Cu-oxidase_2nd"/>
</dbReference>
<keyword evidence="6" id="KW-0732">Signal</keyword>
<dbReference type="AlphaFoldDB" id="A0A367K7R1"/>
<gene>
    <name evidence="10" type="ORF">CU098_007293</name>
</gene>
<dbReference type="PANTHER" id="PTHR11709:SF394">
    <property type="entry name" value="FI03373P-RELATED"/>
    <property type="match status" value="1"/>
</dbReference>
<feature type="domain" description="Plastocyanin-like" evidence="9">
    <location>
        <begin position="29"/>
        <end position="145"/>
    </location>
</feature>
<keyword evidence="2" id="KW-0479">Metal-binding</keyword>
<dbReference type="PANTHER" id="PTHR11709">
    <property type="entry name" value="MULTI-COPPER OXIDASE"/>
    <property type="match status" value="1"/>
</dbReference>
<feature type="chain" id="PRO_5017000117" description="L-ascorbate oxidase" evidence="6">
    <location>
        <begin position="20"/>
        <end position="645"/>
    </location>
</feature>
<feature type="region of interest" description="Disordered" evidence="5">
    <location>
        <begin position="560"/>
        <end position="645"/>
    </location>
</feature>
<evidence type="ECO:0008006" key="12">
    <source>
        <dbReference type="Google" id="ProtNLM"/>
    </source>
</evidence>
<proteinExistence type="inferred from homology"/>
<feature type="domain" description="Plastocyanin-like" evidence="7">
    <location>
        <begin position="174"/>
        <end position="328"/>
    </location>
</feature>
<protein>
    <recommendedName>
        <fullName evidence="12">L-ascorbate oxidase</fullName>
    </recommendedName>
</protein>
<dbReference type="CDD" id="cd04205">
    <property type="entry name" value="CuRO_2_LCC_like"/>
    <property type="match status" value="1"/>
</dbReference>
<feature type="compositionally biased region" description="Basic and acidic residues" evidence="5">
    <location>
        <begin position="582"/>
        <end position="594"/>
    </location>
</feature>
<dbReference type="Proteomes" id="UP000253551">
    <property type="component" value="Unassembled WGS sequence"/>
</dbReference>
<comment type="caution">
    <text evidence="10">The sequence shown here is derived from an EMBL/GenBank/DDBJ whole genome shotgun (WGS) entry which is preliminary data.</text>
</comment>
<evidence type="ECO:0000256" key="1">
    <source>
        <dbReference type="ARBA" id="ARBA00010609"/>
    </source>
</evidence>
<dbReference type="GO" id="GO:0016491">
    <property type="term" value="F:oxidoreductase activity"/>
    <property type="evidence" value="ECO:0007669"/>
    <property type="project" value="UniProtKB-KW"/>
</dbReference>
<feature type="domain" description="Plastocyanin-like" evidence="8">
    <location>
        <begin position="434"/>
        <end position="555"/>
    </location>
</feature>
<dbReference type="InterPro" id="IPR011707">
    <property type="entry name" value="Cu-oxidase-like_N"/>
</dbReference>
<dbReference type="InterPro" id="IPR011706">
    <property type="entry name" value="Cu-oxidase_C"/>
</dbReference>
<dbReference type="Pfam" id="PF07732">
    <property type="entry name" value="Cu-oxidase_3"/>
    <property type="match status" value="1"/>
</dbReference>
<feature type="signal peptide" evidence="6">
    <location>
        <begin position="1"/>
        <end position="19"/>
    </location>
</feature>
<evidence type="ECO:0000259" key="8">
    <source>
        <dbReference type="Pfam" id="PF07731"/>
    </source>
</evidence>
<feature type="compositionally biased region" description="Basic and acidic residues" evidence="5">
    <location>
        <begin position="601"/>
        <end position="624"/>
    </location>
</feature>
<evidence type="ECO:0000313" key="11">
    <source>
        <dbReference type="Proteomes" id="UP000253551"/>
    </source>
</evidence>